<dbReference type="STRING" id="572544.Ilyop_1425"/>
<feature type="domain" description="ComEC/Rec2-related protein" evidence="7">
    <location>
        <begin position="168"/>
        <end position="434"/>
    </location>
</feature>
<sequence>METTYLAALELLIMSLAFCFFSLWIATAVTVFLVVSTFFMKNRSKLLLVIALLFVVRIFTGVDLGSYNKGENIVLKVNGGNNKIERINRKIPRKALYIYGNNLEDGKSEIKGILQNKIEKNNREYYQLEEVYTTPIPKGFVNRYLDEKISTLTREYSGDMAKFYRAVILGEKGNLSDKVKNMFSYTGTSHLIVISGLHIGVIIAIILFLTGKLPLQRELRYFISAVILTLYTVGVGLAPSVLRAYIMGMCYIGGELFYEKPDPKKSLSAAFVISLMINPVSVMELSFQMSFMAVVAIIFIYPKVEKKLNSSVRGGFIKKVLLFAAMSLTIQIFLTPIFLVYFRTIPILSFLVNLVAIPLGVLFVQNAFGALVLSVVGLGGILMPTVNLSYHILLKFIEITSNIPALSVNYYGIKKSGMIILLYSVIFGMAFLRGRWKGLSVIPLFILLFIDGPDPPEILDYKGIVYYREKPGILVSGKRISDRDIIFLRDNGVKAIEVLISTEKTDEKLKKILKVSEELILFEGDEVKLKTRTFINIKGKIVELERIEKTIQI</sequence>
<accession>E3HAL8</accession>
<dbReference type="InterPro" id="IPR052159">
    <property type="entry name" value="Competence_DNA_uptake"/>
</dbReference>
<evidence type="ECO:0000256" key="5">
    <source>
        <dbReference type="ARBA" id="ARBA00023136"/>
    </source>
</evidence>
<feature type="transmembrane region" description="Helical" evidence="6">
    <location>
        <begin position="221"/>
        <end position="246"/>
    </location>
</feature>
<dbReference type="PANTHER" id="PTHR30619">
    <property type="entry name" value="DNA INTERNALIZATION/COMPETENCE PROTEIN COMEC/REC2"/>
    <property type="match status" value="1"/>
</dbReference>
<evidence type="ECO:0000259" key="7">
    <source>
        <dbReference type="Pfam" id="PF03772"/>
    </source>
</evidence>
<dbReference type="OrthoDB" id="9761531at2"/>
<dbReference type="RefSeq" id="WP_013387872.1">
    <property type="nucleotide sequence ID" value="NC_014632.1"/>
</dbReference>
<gene>
    <name evidence="8" type="ordered locus">Ilyop_1425</name>
</gene>
<dbReference type="KEGG" id="ipo:Ilyop_1425"/>
<organism evidence="8 9">
    <name type="scientific">Ilyobacter polytropus (strain ATCC 51220 / DSM 2926 / LMG 16218 / CuHBu1)</name>
    <dbReference type="NCBI Taxonomy" id="572544"/>
    <lineage>
        <taxon>Bacteria</taxon>
        <taxon>Fusobacteriati</taxon>
        <taxon>Fusobacteriota</taxon>
        <taxon>Fusobacteriia</taxon>
        <taxon>Fusobacteriales</taxon>
        <taxon>Fusobacteriaceae</taxon>
        <taxon>Ilyobacter</taxon>
    </lineage>
</organism>
<dbReference type="GO" id="GO:0005886">
    <property type="term" value="C:plasma membrane"/>
    <property type="evidence" value="ECO:0007669"/>
    <property type="project" value="UniProtKB-SubCell"/>
</dbReference>
<protein>
    <submittedName>
        <fullName evidence="8">ComEC/Rec2-related protein</fullName>
    </submittedName>
</protein>
<keyword evidence="9" id="KW-1185">Reference proteome</keyword>
<reference evidence="8 9" key="1">
    <citation type="journal article" date="2010" name="Stand. Genomic Sci.">
        <title>Complete genome sequence of Ilyobacter polytropus type strain (CuHbu1).</title>
        <authorList>
            <person name="Sikorski J."/>
            <person name="Chertkov O."/>
            <person name="Lapidus A."/>
            <person name="Nolan M."/>
            <person name="Lucas S."/>
            <person name="Del Rio T.G."/>
            <person name="Tice H."/>
            <person name="Cheng J.F."/>
            <person name="Tapia R."/>
            <person name="Han C."/>
            <person name="Goodwin L."/>
            <person name="Pitluck S."/>
            <person name="Liolios K."/>
            <person name="Ivanova N."/>
            <person name="Mavromatis K."/>
            <person name="Mikhailova N."/>
            <person name="Pati A."/>
            <person name="Chen A."/>
            <person name="Palaniappan K."/>
            <person name="Land M."/>
            <person name="Hauser L."/>
            <person name="Chang Y.J."/>
            <person name="Jeffries C.D."/>
            <person name="Brambilla E."/>
            <person name="Yasawong M."/>
            <person name="Rohde M."/>
            <person name="Pukall R."/>
            <person name="Spring S."/>
            <person name="Goker M."/>
            <person name="Woyke T."/>
            <person name="Bristow J."/>
            <person name="Eisen J.A."/>
            <person name="Markowitz V."/>
            <person name="Hugenholtz P."/>
            <person name="Kyrpides N.C."/>
            <person name="Klenk H.P."/>
        </authorList>
    </citation>
    <scope>NUCLEOTIDE SEQUENCE [LARGE SCALE GENOMIC DNA]</scope>
    <source>
        <strain evidence="9">ATCC 51220 / DSM 2926 / LMG 16218 / CuHBu1</strain>
    </source>
</reference>
<keyword evidence="2" id="KW-1003">Cell membrane</keyword>
<feature type="transmembrane region" description="Helical" evidence="6">
    <location>
        <begin position="347"/>
        <end position="364"/>
    </location>
</feature>
<feature type="transmembrane region" description="Helical" evidence="6">
    <location>
        <begin position="266"/>
        <end position="299"/>
    </location>
</feature>
<evidence type="ECO:0000256" key="6">
    <source>
        <dbReference type="SAM" id="Phobius"/>
    </source>
</evidence>
<dbReference type="eggNOG" id="COG0658">
    <property type="taxonomic scope" value="Bacteria"/>
</dbReference>
<evidence type="ECO:0000256" key="2">
    <source>
        <dbReference type="ARBA" id="ARBA00022475"/>
    </source>
</evidence>
<dbReference type="HOGENOM" id="CLU_036291_0_0_0"/>
<dbReference type="AlphaFoldDB" id="E3HAL8"/>
<dbReference type="EMBL" id="CP002281">
    <property type="protein sequence ID" value="ADO83205.1"/>
    <property type="molecule type" value="Genomic_DNA"/>
</dbReference>
<dbReference type="InterPro" id="IPR004477">
    <property type="entry name" value="ComEC_N"/>
</dbReference>
<evidence type="ECO:0000256" key="4">
    <source>
        <dbReference type="ARBA" id="ARBA00022989"/>
    </source>
</evidence>
<keyword evidence="4 6" id="KW-1133">Transmembrane helix</keyword>
<dbReference type="NCBIfam" id="TIGR00360">
    <property type="entry name" value="ComEC_N-term"/>
    <property type="match status" value="1"/>
</dbReference>
<dbReference type="PANTHER" id="PTHR30619:SF1">
    <property type="entry name" value="RECOMBINATION PROTEIN 2"/>
    <property type="match status" value="1"/>
</dbReference>
<feature type="transmembrane region" description="Helical" evidence="6">
    <location>
        <begin position="190"/>
        <end position="209"/>
    </location>
</feature>
<feature type="transmembrane region" description="Helical" evidence="6">
    <location>
        <begin position="371"/>
        <end position="393"/>
    </location>
</feature>
<name>E3HAL8_ILYPC</name>
<evidence type="ECO:0000256" key="1">
    <source>
        <dbReference type="ARBA" id="ARBA00004651"/>
    </source>
</evidence>
<dbReference type="Pfam" id="PF03772">
    <property type="entry name" value="Competence"/>
    <property type="match status" value="1"/>
</dbReference>
<feature type="transmembrane region" description="Helical" evidence="6">
    <location>
        <begin position="320"/>
        <end position="341"/>
    </location>
</feature>
<dbReference type="Proteomes" id="UP000006875">
    <property type="component" value="Chromosome"/>
</dbReference>
<feature type="transmembrane region" description="Helical" evidence="6">
    <location>
        <begin position="12"/>
        <end position="39"/>
    </location>
</feature>
<feature type="transmembrane region" description="Helical" evidence="6">
    <location>
        <begin position="413"/>
        <end position="432"/>
    </location>
</feature>
<keyword evidence="3 6" id="KW-0812">Transmembrane</keyword>
<keyword evidence="5 6" id="KW-0472">Membrane</keyword>
<evidence type="ECO:0000313" key="8">
    <source>
        <dbReference type="EMBL" id="ADO83205.1"/>
    </source>
</evidence>
<proteinExistence type="predicted"/>
<evidence type="ECO:0000313" key="9">
    <source>
        <dbReference type="Proteomes" id="UP000006875"/>
    </source>
</evidence>
<comment type="subcellular location">
    <subcellularLocation>
        <location evidence="1">Cell membrane</location>
        <topology evidence="1">Multi-pass membrane protein</topology>
    </subcellularLocation>
</comment>
<evidence type="ECO:0000256" key="3">
    <source>
        <dbReference type="ARBA" id="ARBA00022692"/>
    </source>
</evidence>